<proteinExistence type="predicted"/>
<evidence type="ECO:0000313" key="2">
    <source>
        <dbReference type="EMBL" id="MCV6825199.1"/>
    </source>
</evidence>
<organism evidence="2 3">
    <name type="scientific">Halocynthiibacter halioticoli</name>
    <dbReference type="NCBI Taxonomy" id="2986804"/>
    <lineage>
        <taxon>Bacteria</taxon>
        <taxon>Pseudomonadati</taxon>
        <taxon>Pseudomonadota</taxon>
        <taxon>Alphaproteobacteria</taxon>
        <taxon>Rhodobacterales</taxon>
        <taxon>Paracoccaceae</taxon>
        <taxon>Halocynthiibacter</taxon>
    </lineage>
</organism>
<protein>
    <recommendedName>
        <fullName evidence="4">Peptidase M48 domain-containing protein</fullName>
    </recommendedName>
</protein>
<keyword evidence="3" id="KW-1185">Reference proteome</keyword>
<reference evidence="2" key="1">
    <citation type="submission" date="2022-10" db="EMBL/GenBank/DDBJ databases">
        <authorList>
            <person name="Yue Y."/>
        </authorList>
    </citation>
    <scope>NUCLEOTIDE SEQUENCE</scope>
    <source>
        <strain evidence="2">Z654</strain>
    </source>
</reference>
<dbReference type="AlphaFoldDB" id="A0AAE3J0N9"/>
<keyword evidence="1" id="KW-1133">Transmembrane helix</keyword>
<keyword evidence="1" id="KW-0472">Membrane</keyword>
<dbReference type="EMBL" id="JAOYFC010000002">
    <property type="protein sequence ID" value="MCV6825199.1"/>
    <property type="molecule type" value="Genomic_DNA"/>
</dbReference>
<comment type="caution">
    <text evidence="2">The sequence shown here is derived from an EMBL/GenBank/DDBJ whole genome shotgun (WGS) entry which is preliminary data.</text>
</comment>
<dbReference type="RefSeq" id="WP_263954042.1">
    <property type="nucleotide sequence ID" value="NZ_JAOYFC010000002.1"/>
</dbReference>
<sequence>MTALSEYERLETEGLWRETPDAQLRRVIVSVGDTTLVLTGNADTPLAHWSLPAIVRLNPGEHPAVFSPSADGDETLEIDEELVVTAIERVKRAIDRRRSQPGRLRLILTVASLTAVIALSVFWLPQALVGYAARITPEIKRAEIGESLLTQIRRVTGPLCSQPEANRALAQIAARLGIETERLIVVRSGVATTKHLPGGFILLNSSLVEDTEDPNVVAGYIIAEQQRAAQDDPLVALFSDAGVTSTARFLTSGQIPVEALTDYSETLLTLPMEEPHIEPLLDRFRTANIPATPYAYALDISGETTLHLIEADPVAMTAYVPILSDGEWVALQEICQG</sequence>
<dbReference type="Proteomes" id="UP001208041">
    <property type="component" value="Unassembled WGS sequence"/>
</dbReference>
<evidence type="ECO:0000256" key="1">
    <source>
        <dbReference type="SAM" id="Phobius"/>
    </source>
</evidence>
<accession>A0AAE3J0N9</accession>
<evidence type="ECO:0008006" key="4">
    <source>
        <dbReference type="Google" id="ProtNLM"/>
    </source>
</evidence>
<keyword evidence="1" id="KW-0812">Transmembrane</keyword>
<evidence type="ECO:0000313" key="3">
    <source>
        <dbReference type="Proteomes" id="UP001208041"/>
    </source>
</evidence>
<name>A0AAE3J0N9_9RHOB</name>
<gene>
    <name evidence="2" type="ORF">OH136_11610</name>
</gene>
<feature type="transmembrane region" description="Helical" evidence="1">
    <location>
        <begin position="106"/>
        <end position="124"/>
    </location>
</feature>